<name>A0A7Y0HGF7_9PROT</name>
<dbReference type="Pfam" id="PF12974">
    <property type="entry name" value="Phosphonate-bd"/>
    <property type="match status" value="1"/>
</dbReference>
<dbReference type="AlphaFoldDB" id="A0A7Y0HGF7"/>
<dbReference type="PANTHER" id="PTHR30024:SF17">
    <property type="entry name" value="SOLUTE-BINDING PROTEIN FAMILY 3_N-TERMINAL DOMAIN-CONTAINING PROTEIN"/>
    <property type="match status" value="1"/>
</dbReference>
<feature type="signal peptide" evidence="1">
    <location>
        <begin position="1"/>
        <end position="24"/>
    </location>
</feature>
<comment type="caution">
    <text evidence="2">The sequence shown here is derived from an EMBL/GenBank/DDBJ whole genome shotgun (WGS) entry which is preliminary data.</text>
</comment>
<protein>
    <submittedName>
        <fullName evidence="2">Phosphate/phosphite/phosphonate ABC transporter substrate-binding protein</fullName>
    </submittedName>
</protein>
<evidence type="ECO:0000313" key="2">
    <source>
        <dbReference type="EMBL" id="NMM45623.1"/>
    </source>
</evidence>
<sequence length="291" mass="30954">MRGCSILARVAGVLCLTITVATTAATTEAAADRDSRHELIFGVEPTRSERDLTMVWLPLLEHLSVQLGLPIRLATVQDIQSFDACLASGFYDIVYLNPFRYVTAHSRDGYRAIARDDTARVGGLLVVRHDSQIHRLDDLNGRTAAFSTLYSFADSILVRSAIGTAGVRISPVYFQSQAAVYNAVAQGGVAVGGGTPDSFAALDESTRAALRVLYRTQDVAPNAFAVHKALPDNLENGLSDILGSVDSNSPDLVGELGISAIVPAQDADWDSLKALAIDPPGGNTTPCPFPN</sequence>
<proteinExistence type="predicted"/>
<keyword evidence="3" id="KW-1185">Reference proteome</keyword>
<dbReference type="Proteomes" id="UP000539372">
    <property type="component" value="Unassembled WGS sequence"/>
</dbReference>
<dbReference type="EMBL" id="JABBNT010000004">
    <property type="protein sequence ID" value="NMM45623.1"/>
    <property type="molecule type" value="Genomic_DNA"/>
</dbReference>
<keyword evidence="1" id="KW-0732">Signal</keyword>
<reference evidence="2 3" key="1">
    <citation type="submission" date="2020-04" db="EMBL/GenBank/DDBJ databases">
        <title>Rhodospirillaceae bacterium KN72 isolated from deep sea.</title>
        <authorList>
            <person name="Zhang D.-C."/>
        </authorList>
    </citation>
    <scope>NUCLEOTIDE SEQUENCE [LARGE SCALE GENOMIC DNA]</scope>
    <source>
        <strain evidence="2 3">KN72</strain>
    </source>
</reference>
<evidence type="ECO:0000313" key="3">
    <source>
        <dbReference type="Proteomes" id="UP000539372"/>
    </source>
</evidence>
<dbReference type="Gene3D" id="3.40.190.10">
    <property type="entry name" value="Periplasmic binding protein-like II"/>
    <property type="match status" value="2"/>
</dbReference>
<organism evidence="2 3">
    <name type="scientific">Pacificispira spongiicola</name>
    <dbReference type="NCBI Taxonomy" id="2729598"/>
    <lineage>
        <taxon>Bacteria</taxon>
        <taxon>Pseudomonadati</taxon>
        <taxon>Pseudomonadota</taxon>
        <taxon>Alphaproteobacteria</taxon>
        <taxon>Rhodospirillales</taxon>
        <taxon>Rhodospirillaceae</taxon>
        <taxon>Pacificispira</taxon>
    </lineage>
</organism>
<gene>
    <name evidence="2" type="ORF">HH303_14095</name>
</gene>
<feature type="chain" id="PRO_5030820971" evidence="1">
    <location>
        <begin position="25"/>
        <end position="291"/>
    </location>
</feature>
<dbReference type="SUPFAM" id="SSF53850">
    <property type="entry name" value="Periplasmic binding protein-like II"/>
    <property type="match status" value="1"/>
</dbReference>
<evidence type="ECO:0000256" key="1">
    <source>
        <dbReference type="SAM" id="SignalP"/>
    </source>
</evidence>
<dbReference type="RefSeq" id="WP_169626011.1">
    <property type="nucleotide sequence ID" value="NZ_JABBNT010000004.1"/>
</dbReference>
<dbReference type="PANTHER" id="PTHR30024">
    <property type="entry name" value="ALIPHATIC SULFONATES-BINDING PROTEIN-RELATED"/>
    <property type="match status" value="1"/>
</dbReference>
<accession>A0A7Y0HGF7</accession>